<evidence type="ECO:0000313" key="13">
    <source>
        <dbReference type="EMBL" id="KUJ09676.1"/>
    </source>
</evidence>
<evidence type="ECO:0000256" key="10">
    <source>
        <dbReference type="SAM" id="MobiDB-lite"/>
    </source>
</evidence>
<feature type="domain" description="C3H1-type" evidence="11">
    <location>
        <begin position="4"/>
        <end position="31"/>
    </location>
</feature>
<gene>
    <name evidence="13" type="ORF">LY89DRAFT_275517</name>
</gene>
<dbReference type="InParanoid" id="A0A132BBA8"/>
<dbReference type="InterPro" id="IPR041679">
    <property type="entry name" value="DNA2/NAM7-like_C"/>
</dbReference>
<proteinExistence type="predicted"/>
<dbReference type="InterPro" id="IPR027417">
    <property type="entry name" value="P-loop_NTPase"/>
</dbReference>
<feature type="zinc finger region" description="C3H1-type" evidence="9">
    <location>
        <begin position="4"/>
        <end position="31"/>
    </location>
</feature>
<feature type="region of interest" description="Disordered" evidence="10">
    <location>
        <begin position="52"/>
        <end position="78"/>
    </location>
</feature>
<dbReference type="RefSeq" id="XP_018064031.1">
    <property type="nucleotide sequence ID" value="XM_018206404.1"/>
</dbReference>
<accession>A0A132BBA8</accession>
<evidence type="ECO:0000256" key="4">
    <source>
        <dbReference type="ARBA" id="ARBA00022737"/>
    </source>
</evidence>
<keyword evidence="6" id="KW-0067">ATP-binding</keyword>
<evidence type="ECO:0000256" key="3">
    <source>
        <dbReference type="ARBA" id="ARBA00022723"/>
    </source>
</evidence>
<dbReference type="Proteomes" id="UP000070700">
    <property type="component" value="Unassembled WGS sequence"/>
</dbReference>
<dbReference type="GO" id="GO:0008270">
    <property type="term" value="F:zinc ion binding"/>
    <property type="evidence" value="ECO:0007669"/>
    <property type="project" value="UniProtKB-KW"/>
</dbReference>
<feature type="domain" description="C3H1-type" evidence="11">
    <location>
        <begin position="33"/>
        <end position="57"/>
    </location>
</feature>
<keyword evidence="8" id="KW-0391">Immunity</keyword>
<dbReference type="CDD" id="cd06008">
    <property type="entry name" value="NF-X1-zinc-finger"/>
    <property type="match status" value="1"/>
</dbReference>
<dbReference type="InterPro" id="IPR000967">
    <property type="entry name" value="Znf_NFX1"/>
</dbReference>
<keyword evidence="4" id="KW-0677">Repeat</keyword>
<dbReference type="OrthoDB" id="2423195at2759"/>
<evidence type="ECO:0000256" key="8">
    <source>
        <dbReference type="ARBA" id="ARBA00022859"/>
    </source>
</evidence>
<evidence type="ECO:0000256" key="7">
    <source>
        <dbReference type="ARBA" id="ARBA00022833"/>
    </source>
</evidence>
<sequence length="1970" mass="220043">MSARNNPRVCFDFARGKCTRGSRCHFSHDPNLPCPYYPTSRGCSRGGRCPFTHHDRRSPDTSRTAQPTPSVPRQESDLEASCRRWTYMIPRPDSRPYQNAAVDLKRFFETGWDLVERGDAGTRQHIITKLASENGLAIIKALADLMTDGTSDNVTLSIFKDQALPFFQIIAYADIVSSLVLEAPVDGIYNFLFGPSGRRAAQVFRSVARSIVSLISDPSTDEGMSARAISTSLAVLQRLIDGYQTAQLLDDFKSIVETLSACMSDDVALIPAQQSLVRIRRRLNIGNSLPVRTQARSMRDVHDVTFQLDVDLPGRLSKHGPRHDNDRENISEIRILPTSAEIMSQRTEFLPSIRAPSTHLSGIAGLLDKHFRLLREDTVGQVRDAVKVELSRLEHPNRTEQLTQGKNILRNVVHQNLRILGLVVDKKKGLQVLVGFEQPKVIRGKSRRNREEWWQNSKRLQPDAFVCFVSASRRIIFFSVGEVPTSQNSREKNNSEDARSAGKGHDEPQNTPSLSHDNDEATVLLSMVEHNADDIRWIVNHIGARHKSRQSLVEFPGILLPSFQPTLHALQRMNRTLDVPFADIIAPTTDVADLGASQVQGKPPAYARQPGFSFNLDFLAGGNPLSLNPGSGERFDFEVFDKYTTLDDAQQEAVIHALRTPLAAIQGPPGTGKSYTGVSIIKALLNNRAAAKLGPVVCVCYTNHALDQLLEHLWNDGIRQIIRLGSRSKSEILQKLNLHVVSKDVDPTKQEKHDKWQYNQQIATLVEDIRVILAGLNEPSSWKNVRDYLQLRHQRHFNDLFKGGIDEDGFTEVKQGKKIRAVESWLKQAPKKITSNRPIAELQQVSLSETSSLERSALHKHWLEMHSNELLQRLLGSLDELYDAKSKLDKCHQELDLRCLRQANIIGVTTSGLAKTIDVLGRVGAKVILCEEAGEVLEAHTLTTFLPGVQHAILIGDHEQLRPQINNFELQHDNPKGQKFSLDISLFERLVSPQPGHPKLPCIALETQRRMHPSISDLVRVPLYPRLKDHLSVSDYPEVDGMRKRLFWLDHRETEDPRSAQSVSMSRTNTFEVDMVEALVAHIVRQGTYGNEDIAVLTPYLGQLQKIRKRLASTFALVVGDRDIEELEATGIEDPAESEKQSQTQKSTLLNALRIATVDNFQGEEAKVIVISLVRSNEERNCGFLKTSNRINVLLSRARHGMYIIGNSDTASPVTMWSQVISMLQENDNIGTSLALCCARHQDTPIEVSIPDDFARLAPEGGCDKRCASRLRCGHACPNMCHSDTLHNAVRCLERCQRVKAGCDHACPRPCGDPCDDKCQVVVKNIILPCGHVADRLRCYEAQAPEMVQCQVSMNQIVPYCNHQVKVFCHQLPLEIDHECNARCGAMLPCGHSCNSRCSKCNTRIDGRIVEIAHSPCSTPCGRPYSTCRHECRTPCHGDSPCLLCSQPCEVSCAHSKCSKKCHEPCIPCAEDCTWSCPHNGKCNLPCAVPCDLLPCSKRCTSLLTCGHQCPSLCGEVCPDSRYCQICAGPSIKTMVVDYIMSSTYEETDLDENPCIVPSCGHILTLESMDGHMSMSDFYTSDEAGSIIGLTKNSEPFSASSLKNCPQCRGPLRNINRYSRIVRRALMDESTKKFIVWANAGFIPLVTKMKHIEEELRETADIPAATTTNMSESIELNKSRDMQFTRIGLLVRGMKKFKSVLPLRRDIKQFLKQVGETEQPFGRVRDLVLDARRHRGVDVDDAVALSGADILQTRNRLLTTVLLIRCDYAILAKFLETYKKNITNSTALPRTIKLDLSENRKDCEALIKESEARSQPGIVVDGHVYWARFLALERSLSESSEKLTALRETAKDHLQRAKHVCAAHPGQTAGMMEEITEVEKMLRDSTFYMPVTNEEKAAVYAAMASDFRGTGHWYYCVNNHPFTVGECGMPMQTSTCPQCGEPVGGTNHTAVDGVRPAADLEREFGNLRVR</sequence>
<dbReference type="Pfam" id="PF13086">
    <property type="entry name" value="AAA_11"/>
    <property type="match status" value="1"/>
</dbReference>
<dbReference type="SMART" id="SM00356">
    <property type="entry name" value="ZnF_C3H1"/>
    <property type="match status" value="2"/>
</dbReference>
<dbReference type="GO" id="GO:0004386">
    <property type="term" value="F:helicase activity"/>
    <property type="evidence" value="ECO:0007669"/>
    <property type="project" value="InterPro"/>
</dbReference>
<evidence type="ECO:0000256" key="6">
    <source>
        <dbReference type="ARBA" id="ARBA00022806"/>
    </source>
</evidence>
<keyword evidence="7 9" id="KW-0862">Zinc</keyword>
<dbReference type="KEGG" id="psco:LY89DRAFT_275517"/>
<keyword evidence="2" id="KW-0963">Cytoplasm</keyword>
<feature type="zinc finger region" description="C3H1-type" evidence="9">
    <location>
        <begin position="33"/>
        <end position="57"/>
    </location>
</feature>
<reference evidence="13 14" key="1">
    <citation type="submission" date="2015-10" db="EMBL/GenBank/DDBJ databases">
        <title>Full genome of DAOMC 229536 Phialocephala scopiformis, a fungal endophyte of spruce producing the potent anti-insectan compound rugulosin.</title>
        <authorList>
            <consortium name="DOE Joint Genome Institute"/>
            <person name="Walker A.K."/>
            <person name="Frasz S.L."/>
            <person name="Seifert K.A."/>
            <person name="Miller J.D."/>
            <person name="Mondo S.J."/>
            <person name="Labutti K."/>
            <person name="Lipzen A."/>
            <person name="Dockter R."/>
            <person name="Kennedy M."/>
            <person name="Grigoriev I.V."/>
            <person name="Spatafora J.W."/>
        </authorList>
    </citation>
    <scope>NUCLEOTIDE SEQUENCE [LARGE SCALE GENOMIC DNA]</scope>
    <source>
        <strain evidence="13 14">CBS 120377</strain>
    </source>
</reference>
<keyword evidence="6" id="KW-0347">Helicase</keyword>
<dbReference type="Pfam" id="PF20173">
    <property type="entry name" value="ZnF_RZ-type"/>
    <property type="match status" value="1"/>
</dbReference>
<dbReference type="GO" id="GO:0031048">
    <property type="term" value="P:regulatory ncRNA-mediated heterochromatin formation"/>
    <property type="evidence" value="ECO:0007669"/>
    <property type="project" value="TreeGrafter"/>
</dbReference>
<dbReference type="CDD" id="cd17936">
    <property type="entry name" value="EEXXEc_NFX1"/>
    <property type="match status" value="1"/>
</dbReference>
<feature type="domain" description="RZ-type" evidence="12">
    <location>
        <begin position="1891"/>
        <end position="1963"/>
    </location>
</feature>
<name>A0A132BBA8_MOLSC</name>
<dbReference type="InterPro" id="IPR041677">
    <property type="entry name" value="DNA2/NAM7_AAA_11"/>
</dbReference>
<dbReference type="Gene3D" id="3.40.50.300">
    <property type="entry name" value="P-loop containing nucleotide triphosphate hydrolases"/>
    <property type="match status" value="2"/>
</dbReference>
<dbReference type="GO" id="GO:0002376">
    <property type="term" value="P:immune system process"/>
    <property type="evidence" value="ECO:0007669"/>
    <property type="project" value="UniProtKB-KW"/>
</dbReference>
<feature type="compositionally biased region" description="Polar residues" evidence="10">
    <location>
        <begin position="61"/>
        <end position="73"/>
    </location>
</feature>
<dbReference type="SUPFAM" id="SSF52540">
    <property type="entry name" value="P-loop containing nucleoside triphosphate hydrolases"/>
    <property type="match status" value="1"/>
</dbReference>
<dbReference type="InterPro" id="IPR046439">
    <property type="entry name" value="ZF_RZ_dom"/>
</dbReference>
<evidence type="ECO:0000259" key="12">
    <source>
        <dbReference type="PROSITE" id="PS51981"/>
    </source>
</evidence>
<dbReference type="PANTHER" id="PTHR10887">
    <property type="entry name" value="DNA2/NAM7 HELICASE FAMILY"/>
    <property type="match status" value="1"/>
</dbReference>
<dbReference type="GeneID" id="28816130"/>
<dbReference type="InterPro" id="IPR047187">
    <property type="entry name" value="SF1_C_Upf1"/>
</dbReference>
<dbReference type="GO" id="GO:0005737">
    <property type="term" value="C:cytoplasm"/>
    <property type="evidence" value="ECO:0007669"/>
    <property type="project" value="UniProtKB-SubCell"/>
</dbReference>
<evidence type="ECO:0000259" key="11">
    <source>
        <dbReference type="PROSITE" id="PS50103"/>
    </source>
</evidence>
<dbReference type="PROSITE" id="PS50103">
    <property type="entry name" value="ZF_C3H1"/>
    <property type="match status" value="2"/>
</dbReference>
<evidence type="ECO:0000313" key="14">
    <source>
        <dbReference type="Proteomes" id="UP000070700"/>
    </source>
</evidence>
<dbReference type="SMART" id="SM00438">
    <property type="entry name" value="ZnF_NFX"/>
    <property type="match status" value="5"/>
</dbReference>
<evidence type="ECO:0000256" key="9">
    <source>
        <dbReference type="PROSITE-ProRule" id="PRU00723"/>
    </source>
</evidence>
<dbReference type="GO" id="GO:0031380">
    <property type="term" value="C:nuclear RNA-directed RNA polymerase complex"/>
    <property type="evidence" value="ECO:0007669"/>
    <property type="project" value="TreeGrafter"/>
</dbReference>
<dbReference type="FunFam" id="3.40.50.300:FF:001660">
    <property type="entry name" value="NF-X1 finger and helicase protein, putative"/>
    <property type="match status" value="1"/>
</dbReference>
<keyword evidence="13" id="KW-0378">Hydrolase</keyword>
<dbReference type="Pfam" id="PF13087">
    <property type="entry name" value="AAA_12"/>
    <property type="match status" value="1"/>
</dbReference>
<comment type="subcellular location">
    <subcellularLocation>
        <location evidence="1">Cytoplasm</location>
    </subcellularLocation>
</comment>
<keyword evidence="3 9" id="KW-0479">Metal-binding</keyword>
<dbReference type="GO" id="GO:0016787">
    <property type="term" value="F:hydrolase activity"/>
    <property type="evidence" value="ECO:0007669"/>
    <property type="project" value="UniProtKB-KW"/>
</dbReference>
<evidence type="ECO:0000256" key="2">
    <source>
        <dbReference type="ARBA" id="ARBA00022490"/>
    </source>
</evidence>
<dbReference type="CDD" id="cd18808">
    <property type="entry name" value="SF1_C_Upf1"/>
    <property type="match status" value="1"/>
</dbReference>
<dbReference type="InterPro" id="IPR045055">
    <property type="entry name" value="DNA2/NAM7-like"/>
</dbReference>
<evidence type="ECO:0000256" key="5">
    <source>
        <dbReference type="ARBA" id="ARBA00022771"/>
    </source>
</evidence>
<dbReference type="PROSITE" id="PS51981">
    <property type="entry name" value="ZF_RZ"/>
    <property type="match status" value="1"/>
</dbReference>
<feature type="compositionally biased region" description="Basic and acidic residues" evidence="10">
    <location>
        <begin position="489"/>
        <end position="508"/>
    </location>
</feature>
<organism evidence="13 14">
    <name type="scientific">Mollisia scopiformis</name>
    <name type="common">Conifer needle endophyte fungus</name>
    <name type="synonym">Phialocephala scopiformis</name>
    <dbReference type="NCBI Taxonomy" id="149040"/>
    <lineage>
        <taxon>Eukaryota</taxon>
        <taxon>Fungi</taxon>
        <taxon>Dikarya</taxon>
        <taxon>Ascomycota</taxon>
        <taxon>Pezizomycotina</taxon>
        <taxon>Leotiomycetes</taxon>
        <taxon>Helotiales</taxon>
        <taxon>Mollisiaceae</taxon>
        <taxon>Mollisia</taxon>
    </lineage>
</organism>
<keyword evidence="14" id="KW-1185">Reference proteome</keyword>
<dbReference type="InterPro" id="IPR000571">
    <property type="entry name" value="Znf_CCCH"/>
</dbReference>
<dbReference type="EMBL" id="KQ947431">
    <property type="protein sequence ID" value="KUJ09676.1"/>
    <property type="molecule type" value="Genomic_DNA"/>
</dbReference>
<protein>
    <submittedName>
        <fullName evidence="13">p-loop containing nucleoside triphosphate hydrolase protein</fullName>
    </submittedName>
</protein>
<evidence type="ECO:0000256" key="1">
    <source>
        <dbReference type="ARBA" id="ARBA00004496"/>
    </source>
</evidence>
<dbReference type="PANTHER" id="PTHR10887:SF445">
    <property type="entry name" value="NFX1-TYPE ZINC FINGER-CONTAINING PROTEIN 1"/>
    <property type="match status" value="1"/>
</dbReference>
<keyword evidence="5 9" id="KW-0863">Zinc-finger</keyword>
<keyword evidence="6" id="KW-0547">Nucleotide-binding</keyword>
<feature type="region of interest" description="Disordered" evidence="10">
    <location>
        <begin position="485"/>
        <end position="517"/>
    </location>
</feature>